<name>A0A0M4T0K5_9NOSO</name>
<evidence type="ECO:0008006" key="7">
    <source>
        <dbReference type="Google" id="ProtNLM"/>
    </source>
</evidence>
<reference evidence="6" key="1">
    <citation type="submission" date="2015-07" db="EMBL/GenBank/DDBJ databases">
        <title>Genome Of Nitrogen-Fixing Cyanobacterium Nostoc piscinale CENA21 From Solimoes/Amazon River Floodplain Sediments And Comparative Genomics To Uncover Biosynthetic Natural Products Potential.</title>
        <authorList>
            <person name="Leao T.F."/>
            <person name="Leao P.N."/>
            <person name="Guimaraes P.I."/>
            <person name="de Melo A.G.C."/>
            <person name="Ramos R.T.J."/>
            <person name="Silva A."/>
            <person name="Fiore M.F."/>
            <person name="Schneider M.P.C."/>
        </authorList>
    </citation>
    <scope>NUCLEOTIDE SEQUENCE [LARGE SCALE GENOMIC DNA]</scope>
    <source>
        <strain evidence="6">CENA21</strain>
    </source>
</reference>
<dbReference type="GO" id="GO:0016829">
    <property type="term" value="F:lyase activity"/>
    <property type="evidence" value="ECO:0007669"/>
    <property type="project" value="UniProtKB-KW"/>
</dbReference>
<evidence type="ECO:0000256" key="2">
    <source>
        <dbReference type="ARBA" id="ARBA00022549"/>
    </source>
</evidence>
<evidence type="ECO:0000313" key="6">
    <source>
        <dbReference type="Proteomes" id="UP000062645"/>
    </source>
</evidence>
<dbReference type="OrthoDB" id="517001at2"/>
<dbReference type="SUPFAM" id="SSF48371">
    <property type="entry name" value="ARM repeat"/>
    <property type="match status" value="1"/>
</dbReference>
<dbReference type="Proteomes" id="UP000062645">
    <property type="component" value="Chromosome"/>
</dbReference>
<evidence type="ECO:0000256" key="3">
    <source>
        <dbReference type="ARBA" id="ARBA00022738"/>
    </source>
</evidence>
<comment type="similarity">
    <text evidence="1">Belongs to the CpcE/RpcE/PecE family.</text>
</comment>
<evidence type="ECO:0000256" key="4">
    <source>
        <dbReference type="ARBA" id="ARBA00023239"/>
    </source>
</evidence>
<dbReference type="InterPro" id="IPR011989">
    <property type="entry name" value="ARM-like"/>
</dbReference>
<dbReference type="EMBL" id="CP012036">
    <property type="protein sequence ID" value="ALF55546.1"/>
    <property type="molecule type" value="Genomic_DNA"/>
</dbReference>
<evidence type="ECO:0000256" key="1">
    <source>
        <dbReference type="ARBA" id="ARBA00009299"/>
    </source>
</evidence>
<keyword evidence="6" id="KW-1185">Reference proteome</keyword>
<dbReference type="STRING" id="224013.ACX27_26285"/>
<keyword evidence="2" id="KW-0042">Antenna complex</keyword>
<dbReference type="AlphaFoldDB" id="A0A0M4T0K5"/>
<sequence>MLETKIIQYLSHLEDSDYMAEVVTTPGAAETLIKILQDDDDEIMSYAGLFIRDFVLICSRNETCKIPWETQLKPVIIPELERLIFAENHFIRKQVIYTLGKICSYDSIPILVQAFYEYRESDPILLPRLLGELFWLGVENRLDILESMINSQYYTTRWAVINLLGEFIYHSQSEEDGTFSMKYNFSEKLRNDSNPLIKAEAEYEYQLLALNHRKLQENMAKSDYKKQRKDLKKLEPCLTFFRVSLQFSHYMVANNLSTYTMQELETFIDNKTQQL</sequence>
<proteinExistence type="inferred from homology"/>
<organism evidence="5 6">
    <name type="scientific">Nostoc piscinale CENA21</name>
    <dbReference type="NCBI Taxonomy" id="224013"/>
    <lineage>
        <taxon>Bacteria</taxon>
        <taxon>Bacillati</taxon>
        <taxon>Cyanobacteriota</taxon>
        <taxon>Cyanophyceae</taxon>
        <taxon>Nostocales</taxon>
        <taxon>Nostocaceae</taxon>
        <taxon>Nostoc</taxon>
    </lineage>
</organism>
<dbReference type="InterPro" id="IPR016024">
    <property type="entry name" value="ARM-type_fold"/>
</dbReference>
<dbReference type="GO" id="GO:0030089">
    <property type="term" value="C:phycobilisome"/>
    <property type="evidence" value="ECO:0007669"/>
    <property type="project" value="UniProtKB-KW"/>
</dbReference>
<keyword evidence="4" id="KW-0456">Lyase</keyword>
<dbReference type="PATRIC" id="fig|224013.5.peg.6295"/>
<gene>
    <name evidence="5" type="ORF">ACX27_26285</name>
</gene>
<dbReference type="KEGG" id="npz:ACX27_26285"/>
<dbReference type="Gene3D" id="1.25.10.10">
    <property type="entry name" value="Leucine-rich Repeat Variant"/>
    <property type="match status" value="1"/>
</dbReference>
<protein>
    <recommendedName>
        <fullName evidence="7">PBS lyase</fullName>
    </recommendedName>
</protein>
<reference evidence="5 6" key="2">
    <citation type="journal article" date="2016" name="Genome Announc.">
        <title>Draft Genome Sequence of the N2-Fixing Cyanobacterium Nostoc piscinale CENA21, Isolated from the Brazilian Amazon Floodplain.</title>
        <authorList>
            <person name="Leao T."/>
            <person name="Guimaraes P.I."/>
            <person name="de Melo A.G."/>
            <person name="Ramos R.T."/>
            <person name="Leao P.N."/>
            <person name="Silva A."/>
            <person name="Fiore M.F."/>
            <person name="Schneider M.P."/>
        </authorList>
    </citation>
    <scope>NUCLEOTIDE SEQUENCE [LARGE SCALE GENOMIC DNA]</scope>
    <source>
        <strain evidence="5 6">CENA21</strain>
    </source>
</reference>
<keyword evidence="3" id="KW-0605">Phycobilisome</keyword>
<accession>A0A0M4T0K5</accession>
<evidence type="ECO:0000313" key="5">
    <source>
        <dbReference type="EMBL" id="ALF55546.1"/>
    </source>
</evidence>
<dbReference type="RefSeq" id="WP_062296805.1">
    <property type="nucleotide sequence ID" value="NZ_CP012036.1"/>
</dbReference>